<comment type="catalytic activity">
    <reaction evidence="7">
        <text>L-threonyl-[protein] + ATP = O-phospho-L-threonyl-[protein] + ADP + H(+)</text>
        <dbReference type="Rhea" id="RHEA:46608"/>
        <dbReference type="Rhea" id="RHEA-COMP:11060"/>
        <dbReference type="Rhea" id="RHEA-COMP:11605"/>
        <dbReference type="ChEBI" id="CHEBI:15378"/>
        <dbReference type="ChEBI" id="CHEBI:30013"/>
        <dbReference type="ChEBI" id="CHEBI:30616"/>
        <dbReference type="ChEBI" id="CHEBI:61977"/>
        <dbReference type="ChEBI" id="CHEBI:456216"/>
        <dbReference type="EC" id="2.7.11.1"/>
    </reaction>
</comment>
<evidence type="ECO:0000313" key="14">
    <source>
        <dbReference type="Proteomes" id="UP000284706"/>
    </source>
</evidence>
<evidence type="ECO:0000256" key="2">
    <source>
        <dbReference type="ARBA" id="ARBA00022527"/>
    </source>
</evidence>
<keyword evidence="14" id="KW-1185">Reference proteome</keyword>
<dbReference type="EC" id="2.7.11.1" evidence="1"/>
<evidence type="ECO:0000256" key="4">
    <source>
        <dbReference type="ARBA" id="ARBA00022741"/>
    </source>
</evidence>
<dbReference type="SMART" id="SM00220">
    <property type="entry name" value="S_TKc"/>
    <property type="match status" value="1"/>
</dbReference>
<evidence type="ECO:0000256" key="6">
    <source>
        <dbReference type="ARBA" id="ARBA00022840"/>
    </source>
</evidence>
<comment type="similarity">
    <text evidence="10">Belongs to the protein kinase superfamily.</text>
</comment>
<dbReference type="SUPFAM" id="SSF56112">
    <property type="entry name" value="Protein kinase-like (PK-like)"/>
    <property type="match status" value="1"/>
</dbReference>
<dbReference type="EMBL" id="NHYE01005616">
    <property type="protein sequence ID" value="PPQ66988.1"/>
    <property type="molecule type" value="Genomic_DNA"/>
</dbReference>
<evidence type="ECO:0000256" key="1">
    <source>
        <dbReference type="ARBA" id="ARBA00012513"/>
    </source>
</evidence>
<dbReference type="InterPro" id="IPR011009">
    <property type="entry name" value="Kinase-like_dom_sf"/>
</dbReference>
<dbReference type="STRING" id="231916.A0A409VL79"/>
<dbReference type="GO" id="GO:0000245">
    <property type="term" value="P:spliceosomal complex assembly"/>
    <property type="evidence" value="ECO:0007669"/>
    <property type="project" value="TreeGrafter"/>
</dbReference>
<dbReference type="InterPro" id="IPR051334">
    <property type="entry name" value="SRPK"/>
</dbReference>
<proteinExistence type="inferred from homology"/>
<dbReference type="OrthoDB" id="5979581at2759"/>
<dbReference type="Pfam" id="PF00069">
    <property type="entry name" value="Pkinase"/>
    <property type="match status" value="1"/>
</dbReference>
<keyword evidence="5" id="KW-0418">Kinase</keyword>
<evidence type="ECO:0000256" key="5">
    <source>
        <dbReference type="ARBA" id="ARBA00022777"/>
    </source>
</evidence>
<organism evidence="13 14">
    <name type="scientific">Gymnopilus dilepis</name>
    <dbReference type="NCBI Taxonomy" id="231916"/>
    <lineage>
        <taxon>Eukaryota</taxon>
        <taxon>Fungi</taxon>
        <taxon>Dikarya</taxon>
        <taxon>Basidiomycota</taxon>
        <taxon>Agaricomycotina</taxon>
        <taxon>Agaricomycetes</taxon>
        <taxon>Agaricomycetidae</taxon>
        <taxon>Agaricales</taxon>
        <taxon>Agaricineae</taxon>
        <taxon>Hymenogastraceae</taxon>
        <taxon>Gymnopilus</taxon>
    </lineage>
</organism>
<reference evidence="13 14" key="1">
    <citation type="journal article" date="2018" name="Evol. Lett.">
        <title>Horizontal gene cluster transfer increased hallucinogenic mushroom diversity.</title>
        <authorList>
            <person name="Reynolds H.T."/>
            <person name="Vijayakumar V."/>
            <person name="Gluck-Thaler E."/>
            <person name="Korotkin H.B."/>
            <person name="Matheny P.B."/>
            <person name="Slot J.C."/>
        </authorList>
    </citation>
    <scope>NUCLEOTIDE SEQUENCE [LARGE SCALE GENOMIC DNA]</scope>
    <source>
        <strain evidence="13 14">SRW20</strain>
    </source>
</reference>
<protein>
    <recommendedName>
        <fullName evidence="1">non-specific serine/threonine protein kinase</fullName>
        <ecNumber evidence="1">2.7.11.1</ecNumber>
    </recommendedName>
</protein>
<evidence type="ECO:0000259" key="12">
    <source>
        <dbReference type="PROSITE" id="PS50011"/>
    </source>
</evidence>
<comment type="catalytic activity">
    <reaction evidence="8">
        <text>L-seryl-[protein] + ATP = O-phospho-L-seryl-[protein] + ADP + H(+)</text>
        <dbReference type="Rhea" id="RHEA:17989"/>
        <dbReference type="Rhea" id="RHEA-COMP:9863"/>
        <dbReference type="Rhea" id="RHEA-COMP:11604"/>
        <dbReference type="ChEBI" id="CHEBI:15378"/>
        <dbReference type="ChEBI" id="CHEBI:29999"/>
        <dbReference type="ChEBI" id="CHEBI:30616"/>
        <dbReference type="ChEBI" id="CHEBI:83421"/>
        <dbReference type="ChEBI" id="CHEBI:456216"/>
        <dbReference type="EC" id="2.7.11.1"/>
    </reaction>
</comment>
<evidence type="ECO:0000256" key="11">
    <source>
        <dbReference type="SAM" id="MobiDB-lite"/>
    </source>
</evidence>
<dbReference type="Gene3D" id="1.10.510.10">
    <property type="entry name" value="Transferase(Phosphotransferase) domain 1"/>
    <property type="match status" value="1"/>
</dbReference>
<dbReference type="GO" id="GO:0050684">
    <property type="term" value="P:regulation of mRNA processing"/>
    <property type="evidence" value="ECO:0007669"/>
    <property type="project" value="TreeGrafter"/>
</dbReference>
<comment type="caution">
    <text evidence="13">The sequence shown here is derived from an EMBL/GenBank/DDBJ whole genome shotgun (WGS) entry which is preliminary data.</text>
</comment>
<evidence type="ECO:0000256" key="7">
    <source>
        <dbReference type="ARBA" id="ARBA00047899"/>
    </source>
</evidence>
<keyword evidence="6 9" id="KW-0067">ATP-binding</keyword>
<gene>
    <name evidence="13" type="ORF">CVT26_009947</name>
</gene>
<feature type="binding site" evidence="9">
    <location>
        <position position="89"/>
    </location>
    <ligand>
        <name>ATP</name>
        <dbReference type="ChEBI" id="CHEBI:30616"/>
    </ligand>
</feature>
<dbReference type="InParanoid" id="A0A409VL79"/>
<dbReference type="PROSITE" id="PS00108">
    <property type="entry name" value="PROTEIN_KINASE_ST"/>
    <property type="match status" value="1"/>
</dbReference>
<evidence type="ECO:0000313" key="13">
    <source>
        <dbReference type="EMBL" id="PPQ66988.1"/>
    </source>
</evidence>
<keyword evidence="4 9" id="KW-0547">Nucleotide-binding</keyword>
<dbReference type="GO" id="GO:0005524">
    <property type="term" value="F:ATP binding"/>
    <property type="evidence" value="ECO:0007669"/>
    <property type="project" value="UniProtKB-UniRule"/>
</dbReference>
<feature type="domain" description="Protein kinase" evidence="12">
    <location>
        <begin position="60"/>
        <end position="386"/>
    </location>
</feature>
<dbReference type="Gene3D" id="3.30.200.20">
    <property type="entry name" value="Phosphorylase Kinase, domain 1"/>
    <property type="match status" value="1"/>
</dbReference>
<evidence type="ECO:0000256" key="8">
    <source>
        <dbReference type="ARBA" id="ARBA00048679"/>
    </source>
</evidence>
<dbReference type="InterPro" id="IPR008271">
    <property type="entry name" value="Ser/Thr_kinase_AS"/>
</dbReference>
<evidence type="ECO:0000256" key="9">
    <source>
        <dbReference type="PROSITE-ProRule" id="PRU10141"/>
    </source>
</evidence>
<dbReference type="PANTHER" id="PTHR47634:SF9">
    <property type="entry name" value="PROTEIN KINASE DOMAIN-CONTAINING PROTEIN-RELATED"/>
    <property type="match status" value="1"/>
</dbReference>
<accession>A0A409VL79</accession>
<dbReference type="InterPro" id="IPR000719">
    <property type="entry name" value="Prot_kinase_dom"/>
</dbReference>
<dbReference type="InterPro" id="IPR017441">
    <property type="entry name" value="Protein_kinase_ATP_BS"/>
</dbReference>
<dbReference type="PROSITE" id="PS00107">
    <property type="entry name" value="PROTEIN_KINASE_ATP"/>
    <property type="match status" value="1"/>
</dbReference>
<dbReference type="PANTHER" id="PTHR47634">
    <property type="entry name" value="PROTEIN KINASE DOMAIN-CONTAINING PROTEIN-RELATED"/>
    <property type="match status" value="1"/>
</dbReference>
<keyword evidence="3" id="KW-0808">Transferase</keyword>
<dbReference type="Proteomes" id="UP000284706">
    <property type="component" value="Unassembled WGS sequence"/>
</dbReference>
<sequence>MLGLGAAFKNPIRRSLLRHLATRSTTTVTVPLERGSEPSRRHKPGGYHPLRPGDVLNNRYKVVHQLGWGLYSTVWLVQDIKEKQMSALKVQISELTTYEGPQHELSKLQILRDTNPNSPGYRHICHLRDNFTIEGPHGAHVCLVLDPMRVSVFDIFRAFRIILPLDLLKRISKHVLTALKYVHDECGIIHTDIKGDNIMLVSMPPKSDKTTIEIGIDELMTLPFVLSDFGSAVKVEERSSGLIKPTDLRAPEVIVKAAWDTKADIWNFGCLIYEFAKGTRLFDSSWRIEDIEMTPPQIHLAQMVGVLGEFPRSLLERGERAKNYFDDEGHLLVGSGVHDNRLDKLVACSGHPLREIPTLVDFLRKALSIEPEERWSSAQLLQHPWLMDVDA</sequence>
<keyword evidence="2 10" id="KW-0723">Serine/threonine-protein kinase</keyword>
<dbReference type="PROSITE" id="PS50011">
    <property type="entry name" value="PROTEIN_KINASE_DOM"/>
    <property type="match status" value="1"/>
</dbReference>
<dbReference type="GO" id="GO:0004674">
    <property type="term" value="F:protein serine/threonine kinase activity"/>
    <property type="evidence" value="ECO:0007669"/>
    <property type="project" value="UniProtKB-KW"/>
</dbReference>
<evidence type="ECO:0000256" key="10">
    <source>
        <dbReference type="RuleBase" id="RU000304"/>
    </source>
</evidence>
<dbReference type="AlphaFoldDB" id="A0A409VL79"/>
<name>A0A409VL79_9AGAR</name>
<feature type="region of interest" description="Disordered" evidence="11">
    <location>
        <begin position="27"/>
        <end position="50"/>
    </location>
</feature>
<evidence type="ECO:0000256" key="3">
    <source>
        <dbReference type="ARBA" id="ARBA00022679"/>
    </source>
</evidence>